<dbReference type="CDD" id="cd02696">
    <property type="entry name" value="MurNAc-LAA"/>
    <property type="match status" value="1"/>
</dbReference>
<reference evidence="6" key="1">
    <citation type="submission" date="2016-10" db="EMBL/GenBank/DDBJ databases">
        <authorList>
            <person name="Varghese N."/>
            <person name="Submissions S."/>
        </authorList>
    </citation>
    <scope>NUCLEOTIDE SEQUENCE [LARGE SCALE GENOMIC DNA]</scope>
    <source>
        <strain evidence="6">DSM 15719</strain>
    </source>
</reference>
<dbReference type="GO" id="GO:0030288">
    <property type="term" value="C:outer membrane-bounded periplasmic space"/>
    <property type="evidence" value="ECO:0007669"/>
    <property type="project" value="TreeGrafter"/>
</dbReference>
<dbReference type="EMBL" id="FOFZ01000003">
    <property type="protein sequence ID" value="SEQ63547.1"/>
    <property type="molecule type" value="Genomic_DNA"/>
</dbReference>
<dbReference type="SUPFAM" id="SSF53187">
    <property type="entry name" value="Zn-dependent exopeptidases"/>
    <property type="match status" value="1"/>
</dbReference>
<sequence>MKFNYYIFLIAIFIVFTHTSVFSQNDQNFTIILDAGHGGKDPGNSYHGYTEKDIALKTTLKVGGFLEKAADFKVVYTRTTDVFIELANRPKIANKANANLFVSIHCNSVKSFQPYGTETFVMGLSRSDLNLEVAKKENSVILLEDNFKDTYQGFDPNKPESLIGLTILQEENLNNSIILATEIQGNFTHNLKRNSRGIKQQPLWVLDAVYMPSVLIELGFLSNREEGEFLNSEEGQDQMALQIAKAIVEYKKKYFGTGSIVNSKVKNNTAITVSAITTSSSDTIYKVQLLASSKNIPLIPSNFKGLNNITSTFDNEIYRYMYGAASTIQEVKKMKLEAQLVGYPDAFVVTSN</sequence>
<name>A0A1H9HML0_FLAFI</name>
<dbReference type="PANTHER" id="PTHR30404">
    <property type="entry name" value="N-ACETYLMURAMOYL-L-ALANINE AMIDASE"/>
    <property type="match status" value="1"/>
</dbReference>
<evidence type="ECO:0000259" key="4">
    <source>
        <dbReference type="SMART" id="SM00646"/>
    </source>
</evidence>
<dbReference type="RefSeq" id="WP_074722401.1">
    <property type="nucleotide sequence ID" value="NZ_CBCRVS010000010.1"/>
</dbReference>
<keyword evidence="3" id="KW-0378">Hydrolase</keyword>
<dbReference type="InterPro" id="IPR002508">
    <property type="entry name" value="MurNAc-LAA_cat"/>
</dbReference>
<evidence type="ECO:0000256" key="3">
    <source>
        <dbReference type="ARBA" id="ARBA00022801"/>
    </source>
</evidence>
<evidence type="ECO:0000313" key="5">
    <source>
        <dbReference type="EMBL" id="SEQ63547.1"/>
    </source>
</evidence>
<dbReference type="Pfam" id="PF01520">
    <property type="entry name" value="Amidase_3"/>
    <property type="match status" value="1"/>
</dbReference>
<dbReference type="GO" id="GO:0008745">
    <property type="term" value="F:N-acetylmuramoyl-L-alanine amidase activity"/>
    <property type="evidence" value="ECO:0007669"/>
    <property type="project" value="UniProtKB-EC"/>
</dbReference>
<gene>
    <name evidence="5" type="ORF">SAMN05444355_103185</name>
</gene>
<feature type="domain" description="MurNAc-LAA" evidence="4">
    <location>
        <begin position="90"/>
        <end position="248"/>
    </location>
</feature>
<dbReference type="SMART" id="SM00646">
    <property type="entry name" value="Ami_3"/>
    <property type="match status" value="1"/>
</dbReference>
<proteinExistence type="predicted"/>
<evidence type="ECO:0000256" key="2">
    <source>
        <dbReference type="ARBA" id="ARBA00011901"/>
    </source>
</evidence>
<dbReference type="InterPro" id="IPR050695">
    <property type="entry name" value="N-acetylmuramoyl_amidase_3"/>
</dbReference>
<dbReference type="OrthoDB" id="9806267at2"/>
<dbReference type="FunFam" id="3.40.630.40:FF:000005">
    <property type="entry name" value="N-acetylmuramoyl-L-alanine amidase (AmiA)"/>
    <property type="match status" value="1"/>
</dbReference>
<dbReference type="EC" id="3.5.1.28" evidence="2"/>
<dbReference type="Proteomes" id="UP000183658">
    <property type="component" value="Unassembled WGS sequence"/>
</dbReference>
<keyword evidence="6" id="KW-1185">Reference proteome</keyword>
<comment type="catalytic activity">
    <reaction evidence="1">
        <text>Hydrolyzes the link between N-acetylmuramoyl residues and L-amino acid residues in certain cell-wall glycopeptides.</text>
        <dbReference type="EC" id="3.5.1.28"/>
    </reaction>
</comment>
<evidence type="ECO:0000313" key="6">
    <source>
        <dbReference type="Proteomes" id="UP000183658"/>
    </source>
</evidence>
<dbReference type="AlphaFoldDB" id="A0A1H9HML0"/>
<evidence type="ECO:0000256" key="1">
    <source>
        <dbReference type="ARBA" id="ARBA00001561"/>
    </source>
</evidence>
<dbReference type="Gene3D" id="3.40.630.40">
    <property type="entry name" value="Zn-dependent exopeptidases"/>
    <property type="match status" value="1"/>
</dbReference>
<dbReference type="GO" id="GO:0009253">
    <property type="term" value="P:peptidoglycan catabolic process"/>
    <property type="evidence" value="ECO:0007669"/>
    <property type="project" value="InterPro"/>
</dbReference>
<organism evidence="5 6">
    <name type="scientific">Flavobacterium frigoris</name>
    <dbReference type="NCBI Taxonomy" id="229204"/>
    <lineage>
        <taxon>Bacteria</taxon>
        <taxon>Pseudomonadati</taxon>
        <taxon>Bacteroidota</taxon>
        <taxon>Flavobacteriia</taxon>
        <taxon>Flavobacteriales</taxon>
        <taxon>Flavobacteriaceae</taxon>
        <taxon>Flavobacterium</taxon>
    </lineage>
</organism>
<protein>
    <recommendedName>
        <fullName evidence="2">N-acetylmuramoyl-L-alanine amidase</fullName>
        <ecNumber evidence="2">3.5.1.28</ecNumber>
    </recommendedName>
</protein>
<accession>A0A1H9HML0</accession>
<dbReference type="PANTHER" id="PTHR30404:SF0">
    <property type="entry name" value="N-ACETYLMURAMOYL-L-ALANINE AMIDASE AMIC"/>
    <property type="match status" value="1"/>
</dbReference>